<evidence type="ECO:0000313" key="3">
    <source>
        <dbReference type="Proteomes" id="UP000076154"/>
    </source>
</evidence>
<evidence type="ECO:0000256" key="1">
    <source>
        <dbReference type="SAM" id="MobiDB-lite"/>
    </source>
</evidence>
<sequence>MPEFYAAPADREMPAYSDIQFDHELYLPSWHLRVPRKEKCPRTGDLDEAVVEVDGPNGDEALVNAHDDDEDFARLDNHSDRDT</sequence>
<dbReference type="EMBL" id="LUEZ02000095">
    <property type="protein sequence ID" value="RDB14974.1"/>
    <property type="molecule type" value="Genomic_DNA"/>
</dbReference>
<protein>
    <submittedName>
        <fullName evidence="2">Uncharacterized protein</fullName>
    </submittedName>
</protein>
<organism evidence="2 3">
    <name type="scientific">Hypsizygus marmoreus</name>
    <name type="common">White beech mushroom</name>
    <name type="synonym">Agaricus marmoreus</name>
    <dbReference type="NCBI Taxonomy" id="39966"/>
    <lineage>
        <taxon>Eukaryota</taxon>
        <taxon>Fungi</taxon>
        <taxon>Dikarya</taxon>
        <taxon>Basidiomycota</taxon>
        <taxon>Agaricomycotina</taxon>
        <taxon>Agaricomycetes</taxon>
        <taxon>Agaricomycetidae</taxon>
        <taxon>Agaricales</taxon>
        <taxon>Tricholomatineae</taxon>
        <taxon>Lyophyllaceae</taxon>
        <taxon>Hypsizygus</taxon>
    </lineage>
</organism>
<comment type="caution">
    <text evidence="2">The sequence shown here is derived from an EMBL/GenBank/DDBJ whole genome shotgun (WGS) entry which is preliminary data.</text>
</comment>
<dbReference type="AlphaFoldDB" id="A0A369J660"/>
<gene>
    <name evidence="2" type="ORF">Hypma_016167</name>
</gene>
<dbReference type="Proteomes" id="UP000076154">
    <property type="component" value="Unassembled WGS sequence"/>
</dbReference>
<dbReference type="InParanoid" id="A0A369J660"/>
<feature type="region of interest" description="Disordered" evidence="1">
    <location>
        <begin position="56"/>
        <end position="83"/>
    </location>
</feature>
<name>A0A369J660_HYPMA</name>
<proteinExistence type="predicted"/>
<reference evidence="2" key="1">
    <citation type="submission" date="2018-04" db="EMBL/GenBank/DDBJ databases">
        <title>Whole genome sequencing of Hypsizygus marmoreus.</title>
        <authorList>
            <person name="Choi I.-G."/>
            <person name="Min B."/>
            <person name="Kim J.-G."/>
            <person name="Kim S."/>
            <person name="Oh Y.-L."/>
            <person name="Kong W.-S."/>
            <person name="Park H."/>
            <person name="Jeong J."/>
            <person name="Song E.-S."/>
        </authorList>
    </citation>
    <scope>NUCLEOTIDE SEQUENCE [LARGE SCALE GENOMIC DNA]</scope>
    <source>
        <strain evidence="2">51987-8</strain>
    </source>
</reference>
<evidence type="ECO:0000313" key="2">
    <source>
        <dbReference type="EMBL" id="RDB14974.1"/>
    </source>
</evidence>
<accession>A0A369J660</accession>
<keyword evidence="3" id="KW-1185">Reference proteome</keyword>
<feature type="compositionally biased region" description="Basic and acidic residues" evidence="1">
    <location>
        <begin position="72"/>
        <end position="83"/>
    </location>
</feature>